<evidence type="ECO:0000313" key="1">
    <source>
        <dbReference type="EMBL" id="PIP87386.1"/>
    </source>
</evidence>
<comment type="caution">
    <text evidence="1">The sequence shown here is derived from an EMBL/GenBank/DDBJ whole genome shotgun (WGS) entry which is preliminary data.</text>
</comment>
<dbReference type="Proteomes" id="UP000231143">
    <property type="component" value="Unassembled WGS sequence"/>
</dbReference>
<accession>A0A2H0DYY2</accession>
<dbReference type="AlphaFoldDB" id="A0A2H0DYY2"/>
<dbReference type="EMBL" id="PCTT01000006">
    <property type="protein sequence ID" value="PIP87386.1"/>
    <property type="molecule type" value="Genomic_DNA"/>
</dbReference>
<organism evidence="1 2">
    <name type="scientific">Candidatus Campbellbacteria bacterium CG22_combo_CG10-13_8_21_14_all_36_13</name>
    <dbReference type="NCBI Taxonomy" id="1974529"/>
    <lineage>
        <taxon>Bacteria</taxon>
        <taxon>Candidatus Campbelliibacteriota</taxon>
    </lineage>
</organism>
<name>A0A2H0DYY2_9BACT</name>
<feature type="non-terminal residue" evidence="1">
    <location>
        <position position="1"/>
    </location>
</feature>
<protein>
    <submittedName>
        <fullName evidence="1">Uncharacterized protein</fullName>
    </submittedName>
</protein>
<proteinExistence type="predicted"/>
<reference evidence="1 2" key="1">
    <citation type="submission" date="2017-09" db="EMBL/GenBank/DDBJ databases">
        <title>Depth-based differentiation of microbial function through sediment-hosted aquifers and enrichment of novel symbionts in the deep terrestrial subsurface.</title>
        <authorList>
            <person name="Probst A.J."/>
            <person name="Ladd B."/>
            <person name="Jarett J.K."/>
            <person name="Geller-Mcgrath D.E."/>
            <person name="Sieber C.M."/>
            <person name="Emerson J.B."/>
            <person name="Anantharaman K."/>
            <person name="Thomas B.C."/>
            <person name="Malmstrom R."/>
            <person name="Stieglmeier M."/>
            <person name="Klingl A."/>
            <person name="Woyke T."/>
            <person name="Ryan C.M."/>
            <person name="Banfield J.F."/>
        </authorList>
    </citation>
    <scope>NUCLEOTIDE SEQUENCE [LARGE SCALE GENOMIC DNA]</scope>
    <source>
        <strain evidence="1">CG22_combo_CG10-13_8_21_14_all_36_13</strain>
    </source>
</reference>
<evidence type="ECO:0000313" key="2">
    <source>
        <dbReference type="Proteomes" id="UP000231143"/>
    </source>
</evidence>
<gene>
    <name evidence="1" type="ORF">COW81_00360</name>
</gene>
<sequence length="154" mass="17875">GSLYALDESLFFQDDSLDRIEFVSDKTVPVIKEIQIQDLKKYLEELENKGELNIINYKERLNFFPTLDEDSVKDTLELIEKYGKDRILPNIRTYRPDILDEVLRNLDQSGQSRTLTTLMTLSATTKKRRPLAGVFLLYSCPRQTSLILNSLNKN</sequence>